<feature type="signal peptide" evidence="4">
    <location>
        <begin position="1"/>
        <end position="29"/>
    </location>
</feature>
<dbReference type="PROSITE" id="PS50835">
    <property type="entry name" value="IG_LIKE"/>
    <property type="match status" value="1"/>
</dbReference>
<dbReference type="InterPro" id="IPR001003">
    <property type="entry name" value="MHC_II_a_N"/>
</dbReference>
<feature type="chain" id="PRO_5046042579" description="Ig-like domain-containing protein" evidence="4">
    <location>
        <begin position="30"/>
        <end position="251"/>
    </location>
</feature>
<keyword evidence="3" id="KW-1133">Transmembrane helix</keyword>
<dbReference type="EMBL" id="JAHRIQ010105893">
    <property type="protein sequence ID" value="MEQ2255762.1"/>
    <property type="molecule type" value="Genomic_DNA"/>
</dbReference>
<dbReference type="InterPro" id="IPR013783">
    <property type="entry name" value="Ig-like_fold"/>
</dbReference>
<feature type="domain" description="Ig-like" evidence="5">
    <location>
        <begin position="113"/>
        <end position="193"/>
    </location>
</feature>
<protein>
    <recommendedName>
        <fullName evidence="5">Ig-like domain-containing protein</fullName>
    </recommendedName>
</protein>
<dbReference type="InterPro" id="IPR007110">
    <property type="entry name" value="Ig-like_dom"/>
</dbReference>
<dbReference type="Pfam" id="PF00993">
    <property type="entry name" value="MHC_II_alpha"/>
    <property type="match status" value="1"/>
</dbReference>
<dbReference type="Gene3D" id="2.60.40.10">
    <property type="entry name" value="Immunoglobulins"/>
    <property type="match status" value="1"/>
</dbReference>
<keyword evidence="2" id="KW-0393">Immunoglobulin domain</keyword>
<organism evidence="6 7">
    <name type="scientific">Ilyodon furcidens</name>
    <name type="common">goldbreast splitfin</name>
    <dbReference type="NCBI Taxonomy" id="33524"/>
    <lineage>
        <taxon>Eukaryota</taxon>
        <taxon>Metazoa</taxon>
        <taxon>Chordata</taxon>
        <taxon>Craniata</taxon>
        <taxon>Vertebrata</taxon>
        <taxon>Euteleostomi</taxon>
        <taxon>Actinopterygii</taxon>
        <taxon>Neopterygii</taxon>
        <taxon>Teleostei</taxon>
        <taxon>Neoteleostei</taxon>
        <taxon>Acanthomorphata</taxon>
        <taxon>Ovalentaria</taxon>
        <taxon>Atherinomorphae</taxon>
        <taxon>Cyprinodontiformes</taxon>
        <taxon>Goodeidae</taxon>
        <taxon>Ilyodon</taxon>
    </lineage>
</organism>
<reference evidence="6 7" key="1">
    <citation type="submission" date="2021-06" db="EMBL/GenBank/DDBJ databases">
        <authorList>
            <person name="Palmer J.M."/>
        </authorList>
    </citation>
    <scope>NUCLEOTIDE SEQUENCE [LARGE SCALE GENOMIC DNA]</scope>
    <source>
        <strain evidence="7">if_2019</strain>
        <tissue evidence="6">Muscle</tissue>
    </source>
</reference>
<accession>A0ABV0VG95</accession>
<proteinExistence type="inferred from homology"/>
<dbReference type="PANTHER" id="PTHR19944:SF86">
    <property type="entry name" value="HLA CLASS II HISTOCOMPATIBILITY ANTIGEN, DR ALPHA CHAIN"/>
    <property type="match status" value="1"/>
</dbReference>
<comment type="caution">
    <text evidence="6">The sequence shown here is derived from an EMBL/GenBank/DDBJ whole genome shotgun (WGS) entry which is preliminary data.</text>
</comment>
<feature type="transmembrane region" description="Helical" evidence="3">
    <location>
        <begin position="215"/>
        <end position="238"/>
    </location>
</feature>
<name>A0ABV0VG95_9TELE</name>
<dbReference type="InterPro" id="IPR003006">
    <property type="entry name" value="Ig/MHC_CS"/>
</dbReference>
<dbReference type="SUPFAM" id="SSF48726">
    <property type="entry name" value="Immunoglobulin"/>
    <property type="match status" value="1"/>
</dbReference>
<gene>
    <name evidence="6" type="ORF">ILYODFUR_017324</name>
</gene>
<keyword evidence="3" id="KW-0472">Membrane</keyword>
<evidence type="ECO:0000256" key="3">
    <source>
        <dbReference type="SAM" id="Phobius"/>
    </source>
</evidence>
<evidence type="ECO:0000259" key="5">
    <source>
        <dbReference type="PROSITE" id="PS50835"/>
    </source>
</evidence>
<evidence type="ECO:0000256" key="2">
    <source>
        <dbReference type="ARBA" id="ARBA00023319"/>
    </source>
</evidence>
<dbReference type="SMART" id="SM00407">
    <property type="entry name" value="IGc1"/>
    <property type="match status" value="1"/>
</dbReference>
<dbReference type="Pfam" id="PF07654">
    <property type="entry name" value="C1-set"/>
    <property type="match status" value="1"/>
</dbReference>
<sequence>MSGQRNQWRINNLYLVFLLLFFRAPFICAAGHQLCFTYGCFDSSDTQLYITLDDDELVYADFKKSIAVWESKIPTTLRSDSAYKYAEVCRIVCNKDIYRWKPDPDVRRTEDAPEMIIYPRSEVIKDEENTLVCFINNFFPPAVNISWTKNEKEVMVEDPFIKTISNSDGRFHVFSYLNFVPKQGDIYSCTVEHEALEEPKTKIWDVEIEEKSMGPVVFCVIGLTLGFLGIAAGTFLFVKGSQYCDRPDFAG</sequence>
<dbReference type="InterPro" id="IPR050160">
    <property type="entry name" value="MHC/Immunoglobulin"/>
</dbReference>
<evidence type="ECO:0000256" key="1">
    <source>
        <dbReference type="ARBA" id="ARBA00007394"/>
    </source>
</evidence>
<dbReference type="PANTHER" id="PTHR19944">
    <property type="entry name" value="MHC CLASS II-RELATED"/>
    <property type="match status" value="1"/>
</dbReference>
<keyword evidence="4" id="KW-0732">Signal</keyword>
<dbReference type="Proteomes" id="UP001482620">
    <property type="component" value="Unassembled WGS sequence"/>
</dbReference>
<dbReference type="InterPro" id="IPR036179">
    <property type="entry name" value="Ig-like_dom_sf"/>
</dbReference>
<dbReference type="InterPro" id="IPR003597">
    <property type="entry name" value="Ig_C1-set"/>
</dbReference>
<evidence type="ECO:0000313" key="7">
    <source>
        <dbReference type="Proteomes" id="UP001482620"/>
    </source>
</evidence>
<keyword evidence="3" id="KW-0812">Transmembrane</keyword>
<comment type="similarity">
    <text evidence="1">Belongs to the MHC class II family.</text>
</comment>
<keyword evidence="7" id="KW-1185">Reference proteome</keyword>
<evidence type="ECO:0000256" key="4">
    <source>
        <dbReference type="SAM" id="SignalP"/>
    </source>
</evidence>
<evidence type="ECO:0000313" key="6">
    <source>
        <dbReference type="EMBL" id="MEQ2255762.1"/>
    </source>
</evidence>
<dbReference type="PROSITE" id="PS00290">
    <property type="entry name" value="IG_MHC"/>
    <property type="match status" value="1"/>
</dbReference>